<evidence type="ECO:0000256" key="2">
    <source>
        <dbReference type="SAM" id="Phobius"/>
    </source>
</evidence>
<evidence type="ECO:0000256" key="1">
    <source>
        <dbReference type="SAM" id="MobiDB-lite"/>
    </source>
</evidence>
<feature type="region of interest" description="Disordered" evidence="1">
    <location>
        <begin position="1"/>
        <end position="21"/>
    </location>
</feature>
<feature type="transmembrane region" description="Helical" evidence="2">
    <location>
        <begin position="30"/>
        <end position="49"/>
    </location>
</feature>
<protein>
    <submittedName>
        <fullName evidence="3">Uncharacterized protein</fullName>
    </submittedName>
</protein>
<dbReference type="RefSeq" id="WP_220620596.1">
    <property type="nucleotide sequence ID" value="NZ_RKLR01000018.1"/>
</dbReference>
<dbReference type="EMBL" id="RKLR01000018">
    <property type="protein sequence ID" value="MBX0325735.1"/>
    <property type="molecule type" value="Genomic_DNA"/>
</dbReference>
<proteinExistence type="predicted"/>
<dbReference type="Pfam" id="PF26047">
    <property type="entry name" value="DUF8015"/>
    <property type="match status" value="1"/>
</dbReference>
<sequence length="80" mass="8087">MSTSSSRTHGSDGQYADRTTPIPSVSRYDFVLALIPTAFLLTVVVAGLADVAVPKALAAGSVVALTAVVDALFLNPPTGG</sequence>
<organism evidence="3 4">
    <name type="scientific">Haloarcula rubra</name>
    <dbReference type="NCBI Taxonomy" id="2487747"/>
    <lineage>
        <taxon>Archaea</taxon>
        <taxon>Methanobacteriati</taxon>
        <taxon>Methanobacteriota</taxon>
        <taxon>Stenosarchaea group</taxon>
        <taxon>Halobacteria</taxon>
        <taxon>Halobacteriales</taxon>
        <taxon>Haloarculaceae</taxon>
        <taxon>Haloarcula</taxon>
    </lineage>
</organism>
<accession>A0AAW4PWS0</accession>
<dbReference type="InterPro" id="IPR058328">
    <property type="entry name" value="DUF8015"/>
</dbReference>
<gene>
    <name evidence="3" type="ORF">EGH21_22215</name>
</gene>
<evidence type="ECO:0000313" key="4">
    <source>
        <dbReference type="Proteomes" id="UP001430377"/>
    </source>
</evidence>
<dbReference type="AlphaFoldDB" id="A0AAW4PWS0"/>
<name>A0AAW4PWS0_9EURY</name>
<keyword evidence="2" id="KW-0472">Membrane</keyword>
<keyword evidence="2" id="KW-1133">Transmembrane helix</keyword>
<keyword evidence="4" id="KW-1185">Reference proteome</keyword>
<dbReference type="Proteomes" id="UP001430377">
    <property type="component" value="Unassembled WGS sequence"/>
</dbReference>
<comment type="caution">
    <text evidence="3">The sequence shown here is derived from an EMBL/GenBank/DDBJ whole genome shotgun (WGS) entry which is preliminary data.</text>
</comment>
<reference evidence="3 4" key="1">
    <citation type="submission" date="2021-06" db="EMBL/GenBank/DDBJ databases">
        <title>Halomicroarcula sp. a new haloarchaeum isolated from saline soil.</title>
        <authorList>
            <person name="Duran-Viseras A."/>
            <person name="Sanchez-Porro C."/>
            <person name="Ventosa A."/>
        </authorList>
    </citation>
    <scope>NUCLEOTIDE SEQUENCE [LARGE SCALE GENOMIC DNA]</scope>
    <source>
        <strain evidence="3 4">F13</strain>
    </source>
</reference>
<feature type="transmembrane region" description="Helical" evidence="2">
    <location>
        <begin position="56"/>
        <end position="74"/>
    </location>
</feature>
<evidence type="ECO:0000313" key="3">
    <source>
        <dbReference type="EMBL" id="MBX0325735.1"/>
    </source>
</evidence>
<keyword evidence="2" id="KW-0812">Transmembrane</keyword>